<organism evidence="1">
    <name type="scientific">viral metagenome</name>
    <dbReference type="NCBI Taxonomy" id="1070528"/>
    <lineage>
        <taxon>unclassified sequences</taxon>
        <taxon>metagenomes</taxon>
        <taxon>organismal metagenomes</taxon>
    </lineage>
</organism>
<dbReference type="InterPro" id="IPR027417">
    <property type="entry name" value="P-loop_NTPase"/>
</dbReference>
<proteinExistence type="predicted"/>
<evidence type="ECO:0008006" key="2">
    <source>
        <dbReference type="Google" id="ProtNLM"/>
    </source>
</evidence>
<accession>A0A6C0BT05</accession>
<sequence length="319" mass="38282">MKFLESTFEEYINSCEKENLHPELKKHFDKYTTDIDKINNMIFYGPPGSGKYTQVLSFLSRYSPNNLKYEKKLCVVFNKQNHYYKISDIHIEVDMSLLGCNAKLLWHEIFTNLLDIINASTRKTKIVVCKNFHDINNELLEIFYSYMQKSMQHKVKFIIISEHISFIPETIITCSEIISVARPSKNKYTKITKNKNIENCDDIDNIKNLITKQSQINKYKNICDSILEDIYNIENLKYTSFRDKLYNIFIYDINMNDVIWYIIKDLIEKKKLNEENIYEILLKTHTFFKYYNNNYRPIYHVENIIYFIIKTIYNLEIKP</sequence>
<protein>
    <recommendedName>
        <fullName evidence="2">AAA+ ATPase domain-containing protein</fullName>
    </recommendedName>
</protein>
<dbReference type="AlphaFoldDB" id="A0A6C0BT05"/>
<name>A0A6C0BT05_9ZZZZ</name>
<evidence type="ECO:0000313" key="1">
    <source>
        <dbReference type="EMBL" id="QHS94921.1"/>
    </source>
</evidence>
<dbReference type="SUPFAM" id="SSF52540">
    <property type="entry name" value="P-loop containing nucleoside triphosphate hydrolases"/>
    <property type="match status" value="1"/>
</dbReference>
<dbReference type="Gene3D" id="3.40.50.300">
    <property type="entry name" value="P-loop containing nucleotide triphosphate hydrolases"/>
    <property type="match status" value="1"/>
</dbReference>
<reference evidence="1" key="1">
    <citation type="journal article" date="2020" name="Nature">
        <title>Giant virus diversity and host interactions through global metagenomics.</title>
        <authorList>
            <person name="Schulz F."/>
            <person name="Roux S."/>
            <person name="Paez-Espino D."/>
            <person name="Jungbluth S."/>
            <person name="Walsh D.A."/>
            <person name="Denef V.J."/>
            <person name="McMahon K.D."/>
            <person name="Konstantinidis K.T."/>
            <person name="Eloe-Fadrosh E.A."/>
            <person name="Kyrpides N.C."/>
            <person name="Woyke T."/>
        </authorList>
    </citation>
    <scope>NUCLEOTIDE SEQUENCE</scope>
    <source>
        <strain evidence="1">GVMAG-M-3300018428-16</strain>
    </source>
</reference>
<dbReference type="EMBL" id="MN739235">
    <property type="protein sequence ID" value="QHS94921.1"/>
    <property type="molecule type" value="Genomic_DNA"/>
</dbReference>